<evidence type="ECO:0000256" key="2">
    <source>
        <dbReference type="ARBA" id="ARBA00023110"/>
    </source>
</evidence>
<protein>
    <recommendedName>
        <fullName evidence="4">Peptidyl-prolyl cis-trans isomerase</fullName>
        <ecNumber evidence="4">5.2.1.8</ecNumber>
    </recommendedName>
</protein>
<dbReference type="EMBL" id="JACNEP010000023">
    <property type="protein sequence ID" value="MBC3767683.1"/>
    <property type="molecule type" value="Genomic_DNA"/>
</dbReference>
<comment type="caution">
    <text evidence="6">The sequence shown here is derived from an EMBL/GenBank/DDBJ whole genome shotgun (WGS) entry which is preliminary data.</text>
</comment>
<dbReference type="Pfam" id="PF00254">
    <property type="entry name" value="FKBP_C"/>
    <property type="match status" value="1"/>
</dbReference>
<reference evidence="6" key="2">
    <citation type="submission" date="2020-08" db="EMBL/GenBank/DDBJ databases">
        <authorList>
            <person name="Lai Q."/>
        </authorList>
    </citation>
    <scope>NUCLEOTIDE SEQUENCE</scope>
    <source>
        <strain evidence="6">S27-2</strain>
    </source>
</reference>
<dbReference type="RefSeq" id="WP_186508320.1">
    <property type="nucleotide sequence ID" value="NZ_JACNEP010000023.1"/>
</dbReference>
<keyword evidence="2 3" id="KW-0697">Rotamase</keyword>
<accession>A0A8J6J0Z5</accession>
<proteinExistence type="inferred from homology"/>
<keyword evidence="7" id="KW-1185">Reference proteome</keyword>
<comment type="catalytic activity">
    <reaction evidence="1 3 4">
        <text>[protein]-peptidylproline (omega=180) = [protein]-peptidylproline (omega=0)</text>
        <dbReference type="Rhea" id="RHEA:16237"/>
        <dbReference type="Rhea" id="RHEA-COMP:10747"/>
        <dbReference type="Rhea" id="RHEA-COMP:10748"/>
        <dbReference type="ChEBI" id="CHEBI:83833"/>
        <dbReference type="ChEBI" id="CHEBI:83834"/>
        <dbReference type="EC" id="5.2.1.8"/>
    </reaction>
</comment>
<evidence type="ECO:0000256" key="1">
    <source>
        <dbReference type="ARBA" id="ARBA00000971"/>
    </source>
</evidence>
<dbReference type="Proteomes" id="UP000601768">
    <property type="component" value="Unassembled WGS sequence"/>
</dbReference>
<dbReference type="PROSITE" id="PS50059">
    <property type="entry name" value="FKBP_PPIASE"/>
    <property type="match status" value="1"/>
</dbReference>
<evidence type="ECO:0000259" key="5">
    <source>
        <dbReference type="PROSITE" id="PS50059"/>
    </source>
</evidence>
<dbReference type="AlphaFoldDB" id="A0A8J6J0Z5"/>
<sequence length="92" mass="10246">MPAIDGTVVVNQRILNVDGSVITDTYKTGFADRFSMREALPGLREGLLMMPVDSRFEFVIPPELAWGKKGVGNKMGPNALLFFDVRLIEVEF</sequence>
<dbReference type="InterPro" id="IPR046357">
    <property type="entry name" value="PPIase_dom_sf"/>
</dbReference>
<dbReference type="GO" id="GO:0003755">
    <property type="term" value="F:peptidyl-prolyl cis-trans isomerase activity"/>
    <property type="evidence" value="ECO:0007669"/>
    <property type="project" value="UniProtKB-UniRule"/>
</dbReference>
<evidence type="ECO:0000256" key="3">
    <source>
        <dbReference type="PROSITE-ProRule" id="PRU00277"/>
    </source>
</evidence>
<evidence type="ECO:0000256" key="4">
    <source>
        <dbReference type="RuleBase" id="RU003915"/>
    </source>
</evidence>
<keyword evidence="3 4" id="KW-0413">Isomerase</keyword>
<reference evidence="6" key="1">
    <citation type="journal article" date="2018" name="Int. J. Syst. Evol. Microbiol.">
        <title>Neptunicella marina gen. nov., sp. nov., isolated from surface seawater.</title>
        <authorList>
            <person name="Liu X."/>
            <person name="Lai Q."/>
            <person name="Du Y."/>
            <person name="Zhang X."/>
            <person name="Liu Z."/>
            <person name="Sun F."/>
            <person name="Shao Z."/>
        </authorList>
    </citation>
    <scope>NUCLEOTIDE SEQUENCE</scope>
    <source>
        <strain evidence="6">S27-2</strain>
    </source>
</reference>
<evidence type="ECO:0000313" key="6">
    <source>
        <dbReference type="EMBL" id="MBC3767683.1"/>
    </source>
</evidence>
<gene>
    <name evidence="6" type="ORF">H8B19_17520</name>
</gene>
<dbReference type="EC" id="5.2.1.8" evidence="4"/>
<feature type="domain" description="PPIase FKBP-type" evidence="5">
    <location>
        <begin position="5"/>
        <end position="91"/>
    </location>
</feature>
<organism evidence="6 7">
    <name type="scientific">Neptunicella marina</name>
    <dbReference type="NCBI Taxonomy" id="2125989"/>
    <lineage>
        <taxon>Bacteria</taxon>
        <taxon>Pseudomonadati</taxon>
        <taxon>Pseudomonadota</taxon>
        <taxon>Gammaproteobacteria</taxon>
        <taxon>Alteromonadales</taxon>
        <taxon>Alteromonadaceae</taxon>
        <taxon>Neptunicella</taxon>
    </lineage>
</organism>
<dbReference type="InterPro" id="IPR001179">
    <property type="entry name" value="PPIase_FKBP_dom"/>
</dbReference>
<name>A0A8J6J0Z5_9ALTE</name>
<evidence type="ECO:0000313" key="7">
    <source>
        <dbReference type="Proteomes" id="UP000601768"/>
    </source>
</evidence>
<dbReference type="Gene3D" id="3.10.50.40">
    <property type="match status" value="1"/>
</dbReference>
<dbReference type="SUPFAM" id="SSF54534">
    <property type="entry name" value="FKBP-like"/>
    <property type="match status" value="1"/>
</dbReference>
<comment type="similarity">
    <text evidence="4">Belongs to the FKBP-type PPIase family.</text>
</comment>